<dbReference type="Proteomes" id="UP000886891">
    <property type="component" value="Unassembled WGS sequence"/>
</dbReference>
<dbReference type="InterPro" id="IPR027417">
    <property type="entry name" value="P-loop_NTPase"/>
</dbReference>
<proteinExistence type="predicted"/>
<evidence type="ECO:0008006" key="4">
    <source>
        <dbReference type="Google" id="ProtNLM"/>
    </source>
</evidence>
<reference evidence="2" key="2">
    <citation type="journal article" date="2021" name="PeerJ">
        <title>Extensive microbial diversity within the chicken gut microbiome revealed by metagenomics and culture.</title>
        <authorList>
            <person name="Gilroy R."/>
            <person name="Ravi A."/>
            <person name="Getino M."/>
            <person name="Pursley I."/>
            <person name="Horton D.L."/>
            <person name="Alikhan N.F."/>
            <person name="Baker D."/>
            <person name="Gharbi K."/>
            <person name="Hall N."/>
            <person name="Watson M."/>
            <person name="Adriaenssens E.M."/>
            <person name="Foster-Nyarko E."/>
            <person name="Jarju S."/>
            <person name="Secka A."/>
            <person name="Antonio M."/>
            <person name="Oren A."/>
            <person name="Chaudhuri R.R."/>
            <person name="La Ragione R."/>
            <person name="Hildebrand F."/>
            <person name="Pallen M.J."/>
        </authorList>
    </citation>
    <scope>NUCLEOTIDE SEQUENCE</scope>
    <source>
        <strain evidence="2">23406</strain>
    </source>
</reference>
<dbReference type="SUPFAM" id="SSF52540">
    <property type="entry name" value="P-loop containing nucleoside triphosphate hydrolases"/>
    <property type="match status" value="1"/>
</dbReference>
<evidence type="ECO:0000313" key="2">
    <source>
        <dbReference type="EMBL" id="HIV00198.1"/>
    </source>
</evidence>
<evidence type="ECO:0000313" key="3">
    <source>
        <dbReference type="Proteomes" id="UP000886891"/>
    </source>
</evidence>
<dbReference type="GO" id="GO:0006261">
    <property type="term" value="P:DNA-templated DNA replication"/>
    <property type="evidence" value="ECO:0007669"/>
    <property type="project" value="TreeGrafter"/>
</dbReference>
<organism evidence="2 3">
    <name type="scientific">Candidatus Stercoripulliclostridium merdipullorum</name>
    <dbReference type="NCBI Taxonomy" id="2840952"/>
    <lineage>
        <taxon>Bacteria</taxon>
        <taxon>Bacillati</taxon>
        <taxon>Bacillota</taxon>
        <taxon>Clostridia</taxon>
        <taxon>Eubacteriales</taxon>
        <taxon>Candidatus Stercoripulliclostridium</taxon>
    </lineage>
</organism>
<evidence type="ECO:0000256" key="1">
    <source>
        <dbReference type="SAM" id="Phobius"/>
    </source>
</evidence>
<dbReference type="Gene3D" id="3.40.50.300">
    <property type="entry name" value="P-loop containing nucleotide triphosphate hydrolases"/>
    <property type="match status" value="1"/>
</dbReference>
<dbReference type="EMBL" id="DVOH01000024">
    <property type="protein sequence ID" value="HIV00198.1"/>
    <property type="molecule type" value="Genomic_DNA"/>
</dbReference>
<feature type="transmembrane region" description="Helical" evidence="1">
    <location>
        <begin position="267"/>
        <end position="289"/>
    </location>
</feature>
<accession>A0A9D1NCW6</accession>
<dbReference type="Pfam" id="PF13177">
    <property type="entry name" value="DNA_pol3_delta2"/>
    <property type="match status" value="1"/>
</dbReference>
<gene>
    <name evidence="2" type="ORF">IAB14_03670</name>
</gene>
<keyword evidence="1" id="KW-0472">Membrane</keyword>
<dbReference type="AlphaFoldDB" id="A0A9D1NCW6"/>
<dbReference type="PANTHER" id="PTHR11669:SF8">
    <property type="entry name" value="DNA POLYMERASE III SUBUNIT DELTA"/>
    <property type="match status" value="1"/>
</dbReference>
<comment type="caution">
    <text evidence="2">The sequence shown here is derived from an EMBL/GenBank/DDBJ whole genome shotgun (WGS) entry which is preliminary data.</text>
</comment>
<sequence length="320" mass="35579">MIDRRVLASEAFATWLRTVRSGSVSHAYLLLGADTAVRGLFADRMAAAVLCPDYGCGVCASCRAITGHCYPDVKYYNSDGKMKVEDAEKLIEDTYVKGMNGHKFYFVDRAESLSPAVQNKLLKVFEDPSPNVTIVLEATGESGILPTVLSRAKRLYLPRFSVEEIKAELIEEGHPDGKAEIAAILSDGRFDRAFRYLEDERYEALYREAFEVLTNCKKSSDIAAFLDSPLFAKDQLPTALELFEIILRDCLAYLSGDPRFTTVNRDYYIRQIAAGFSPGGAAMAILALAKARKMLTFNVGAVTVAETVLFDILEAKYKWR</sequence>
<name>A0A9D1NCW6_9FIRM</name>
<keyword evidence="1" id="KW-1133">Transmembrane helix</keyword>
<dbReference type="PANTHER" id="PTHR11669">
    <property type="entry name" value="REPLICATION FACTOR C / DNA POLYMERASE III GAMMA-TAU SUBUNIT"/>
    <property type="match status" value="1"/>
</dbReference>
<protein>
    <recommendedName>
        <fullName evidence="4">DNA-directed DNA polymerase</fullName>
    </recommendedName>
</protein>
<reference evidence="2" key="1">
    <citation type="submission" date="2020-10" db="EMBL/GenBank/DDBJ databases">
        <authorList>
            <person name="Gilroy R."/>
        </authorList>
    </citation>
    <scope>NUCLEOTIDE SEQUENCE</scope>
    <source>
        <strain evidence="2">23406</strain>
    </source>
</reference>
<dbReference type="InterPro" id="IPR050238">
    <property type="entry name" value="DNA_Rep/Repair_Clamp_Loader"/>
</dbReference>
<keyword evidence="1" id="KW-0812">Transmembrane</keyword>